<dbReference type="Pfam" id="PF00892">
    <property type="entry name" value="EamA"/>
    <property type="match status" value="1"/>
</dbReference>
<feature type="transmembrane region" description="Helical" evidence="1">
    <location>
        <begin position="61"/>
        <end position="81"/>
    </location>
</feature>
<gene>
    <name evidence="3" type="ORF">BSQ44_11715</name>
</gene>
<proteinExistence type="predicted"/>
<keyword evidence="1" id="KW-0472">Membrane</keyword>
<organism evidence="3 4">
    <name type="scientific">Aquibium oceanicum</name>
    <dbReference type="NCBI Taxonomy" id="1670800"/>
    <lineage>
        <taxon>Bacteria</taxon>
        <taxon>Pseudomonadati</taxon>
        <taxon>Pseudomonadota</taxon>
        <taxon>Alphaproteobacteria</taxon>
        <taxon>Hyphomicrobiales</taxon>
        <taxon>Phyllobacteriaceae</taxon>
        <taxon>Aquibium</taxon>
    </lineage>
</organism>
<feature type="transmembrane region" description="Helical" evidence="1">
    <location>
        <begin position="269"/>
        <end position="287"/>
    </location>
</feature>
<dbReference type="PANTHER" id="PTHR22911">
    <property type="entry name" value="ACYL-MALONYL CONDENSING ENZYME-RELATED"/>
    <property type="match status" value="1"/>
</dbReference>
<evidence type="ECO:0000259" key="2">
    <source>
        <dbReference type="Pfam" id="PF00892"/>
    </source>
</evidence>
<dbReference type="KEGG" id="meso:BSQ44_11715"/>
<dbReference type="SUPFAM" id="SSF103481">
    <property type="entry name" value="Multidrug resistance efflux transporter EmrE"/>
    <property type="match status" value="2"/>
</dbReference>
<feature type="domain" description="EamA" evidence="2">
    <location>
        <begin position="2"/>
        <end position="128"/>
    </location>
</feature>
<name>A0A1L3SRL3_9HYPH</name>
<protein>
    <submittedName>
        <fullName evidence="3">EamA family transporter</fullName>
    </submittedName>
</protein>
<dbReference type="InterPro" id="IPR000620">
    <property type="entry name" value="EamA_dom"/>
</dbReference>
<evidence type="ECO:0000256" key="1">
    <source>
        <dbReference type="SAM" id="Phobius"/>
    </source>
</evidence>
<dbReference type="Proteomes" id="UP000182840">
    <property type="component" value="Chromosome"/>
</dbReference>
<feature type="transmembrane region" description="Helical" evidence="1">
    <location>
        <begin position="87"/>
        <end position="106"/>
    </location>
</feature>
<accession>A0A1L3SRL3</accession>
<dbReference type="EMBL" id="CP018171">
    <property type="protein sequence ID" value="APH71955.1"/>
    <property type="molecule type" value="Genomic_DNA"/>
</dbReference>
<feature type="transmembrane region" description="Helical" evidence="1">
    <location>
        <begin position="113"/>
        <end position="131"/>
    </location>
</feature>
<evidence type="ECO:0000313" key="3">
    <source>
        <dbReference type="EMBL" id="APH71955.1"/>
    </source>
</evidence>
<feature type="transmembrane region" description="Helical" evidence="1">
    <location>
        <begin position="243"/>
        <end position="263"/>
    </location>
</feature>
<feature type="transmembrane region" description="Helical" evidence="1">
    <location>
        <begin position="168"/>
        <end position="187"/>
    </location>
</feature>
<feature type="transmembrane region" description="Helical" evidence="1">
    <location>
        <begin position="207"/>
        <end position="231"/>
    </location>
</feature>
<dbReference type="InterPro" id="IPR037185">
    <property type="entry name" value="EmrE-like"/>
</dbReference>
<keyword evidence="1" id="KW-0812">Transmembrane</keyword>
<evidence type="ECO:0000313" key="4">
    <source>
        <dbReference type="Proteomes" id="UP000182840"/>
    </source>
</evidence>
<feature type="transmembrane region" description="Helical" evidence="1">
    <location>
        <begin position="137"/>
        <end position="156"/>
    </location>
</feature>
<reference evidence="4" key="1">
    <citation type="submission" date="2016-11" db="EMBL/GenBank/DDBJ databases">
        <title>Mesorhizobium oceanicum sp. nov., isolated from deep seawater in South China Sea.</title>
        <authorList>
            <person name="Fu G.-Y."/>
        </authorList>
    </citation>
    <scope>NUCLEOTIDE SEQUENCE [LARGE SCALE GENOMIC DNA]</scope>
    <source>
        <strain evidence="4">B7</strain>
    </source>
</reference>
<keyword evidence="1" id="KW-1133">Transmembrane helix</keyword>
<keyword evidence="4" id="KW-1185">Reference proteome</keyword>
<dbReference type="PANTHER" id="PTHR22911:SF103">
    <property type="entry name" value="BLR2811 PROTEIN"/>
    <property type="match status" value="1"/>
</dbReference>
<sequence>MGAATAFSLNDVAIKWLSGDYPLHEITFFRSLFAICITLAVFVPLEGSYRSLLSRRLRFHALRGAIVVTANMAFYTGLATLPLGEATAIYFVSPLFITALSVLLLGETVGPRRWIAVLAGLAGVVIVIRPGGSAFQYAALLPLFAAFFYALLQITTRKIGVTEKASTLSFYLNFVFILFSGMIGLMFGDGRFSGTGSANLEFLLRAWIWPPASDLLLLAGIGLIGSVGGYLVSQAYRISQAGLIAPFEYVAMPLAIFWSIAIWGDWPDAIAWVGIVLIAGAGLFVFFREMALGNPLRWKAALRRGR</sequence>
<dbReference type="AlphaFoldDB" id="A0A1L3SRL3"/>
<dbReference type="Gene3D" id="1.10.3730.20">
    <property type="match status" value="1"/>
</dbReference>
<feature type="transmembrane region" description="Helical" evidence="1">
    <location>
        <begin position="28"/>
        <end position="49"/>
    </location>
</feature>
<dbReference type="OrthoDB" id="9807937at2"/>
<dbReference type="GO" id="GO:0016020">
    <property type="term" value="C:membrane"/>
    <property type="evidence" value="ECO:0007669"/>
    <property type="project" value="InterPro"/>
</dbReference>